<dbReference type="CDD" id="cd08490">
    <property type="entry name" value="PBP2_NikA_DppA_OppA_like_3"/>
    <property type="match status" value="1"/>
</dbReference>
<keyword evidence="3" id="KW-0732">Signal</keyword>
<feature type="domain" description="Solute-binding protein family 5" evidence="4">
    <location>
        <begin position="67"/>
        <end position="424"/>
    </location>
</feature>
<protein>
    <submittedName>
        <fullName evidence="5">Oligopeptide-binding protein AppA</fullName>
    </submittedName>
</protein>
<feature type="chain" id="PRO_5009788049" evidence="3">
    <location>
        <begin position="25"/>
        <end position="507"/>
    </location>
</feature>
<dbReference type="PIRSF" id="PIRSF002741">
    <property type="entry name" value="MppA"/>
    <property type="match status" value="1"/>
</dbReference>
<gene>
    <name evidence="5" type="primary">appA_4</name>
    <name evidence="5" type="ORF">LA5096_03720</name>
</gene>
<reference evidence="6" key="1">
    <citation type="submission" date="2015-07" db="EMBL/GenBank/DDBJ databases">
        <authorList>
            <person name="Rodrigo-Torres Lidia"/>
            <person name="Arahal R.David."/>
        </authorList>
    </citation>
    <scope>NUCLEOTIDE SEQUENCE [LARGE SCALE GENOMIC DNA]</scope>
    <source>
        <strain evidence="6">CECT 5096</strain>
    </source>
</reference>
<dbReference type="GO" id="GO:1904680">
    <property type="term" value="F:peptide transmembrane transporter activity"/>
    <property type="evidence" value="ECO:0007669"/>
    <property type="project" value="TreeGrafter"/>
</dbReference>
<dbReference type="Pfam" id="PF00496">
    <property type="entry name" value="SBP_bac_5"/>
    <property type="match status" value="1"/>
</dbReference>
<evidence type="ECO:0000256" key="1">
    <source>
        <dbReference type="ARBA" id="ARBA00004418"/>
    </source>
</evidence>
<evidence type="ECO:0000256" key="2">
    <source>
        <dbReference type="ARBA" id="ARBA00005695"/>
    </source>
</evidence>
<name>A0A0M7AIJ2_9HYPH</name>
<dbReference type="Proteomes" id="UP000049983">
    <property type="component" value="Unassembled WGS sequence"/>
</dbReference>
<feature type="signal peptide" evidence="3">
    <location>
        <begin position="1"/>
        <end position="24"/>
    </location>
</feature>
<dbReference type="PANTHER" id="PTHR30290">
    <property type="entry name" value="PERIPLASMIC BINDING COMPONENT OF ABC TRANSPORTER"/>
    <property type="match status" value="1"/>
</dbReference>
<proteinExistence type="inferred from homology"/>
<accession>A0A0M7AIJ2</accession>
<dbReference type="InterPro" id="IPR039424">
    <property type="entry name" value="SBP_5"/>
</dbReference>
<evidence type="ECO:0000256" key="3">
    <source>
        <dbReference type="SAM" id="SignalP"/>
    </source>
</evidence>
<comment type="subcellular location">
    <subcellularLocation>
        <location evidence="1">Periplasm</location>
    </subcellularLocation>
</comment>
<evidence type="ECO:0000313" key="6">
    <source>
        <dbReference type="Proteomes" id="UP000049983"/>
    </source>
</evidence>
<keyword evidence="6" id="KW-1185">Reference proteome</keyword>
<dbReference type="GO" id="GO:0030288">
    <property type="term" value="C:outer membrane-bounded periplasmic space"/>
    <property type="evidence" value="ECO:0007669"/>
    <property type="project" value="UniProtKB-ARBA"/>
</dbReference>
<dbReference type="InterPro" id="IPR000914">
    <property type="entry name" value="SBP_5_dom"/>
</dbReference>
<dbReference type="InterPro" id="IPR030678">
    <property type="entry name" value="Peptide/Ni-bd"/>
</dbReference>
<dbReference type="EMBL" id="CXWC01000011">
    <property type="protein sequence ID" value="CTQ73593.1"/>
    <property type="molecule type" value="Genomic_DNA"/>
</dbReference>
<evidence type="ECO:0000313" key="5">
    <source>
        <dbReference type="EMBL" id="CTQ73593.1"/>
    </source>
</evidence>
<dbReference type="GeneID" id="97671055"/>
<dbReference type="Gene3D" id="3.40.190.10">
    <property type="entry name" value="Periplasmic binding protein-like II"/>
    <property type="match status" value="1"/>
</dbReference>
<dbReference type="OrthoDB" id="9803988at2"/>
<dbReference type="PANTHER" id="PTHR30290:SF83">
    <property type="entry name" value="ABC TRANSPORTER SUBSTRATE-BINDING PROTEIN"/>
    <property type="match status" value="1"/>
</dbReference>
<dbReference type="AlphaFoldDB" id="A0A0M7AIJ2"/>
<dbReference type="GO" id="GO:0043190">
    <property type="term" value="C:ATP-binding cassette (ABC) transporter complex"/>
    <property type="evidence" value="ECO:0007669"/>
    <property type="project" value="InterPro"/>
</dbReference>
<organism evidence="5 6">
    <name type="scientific">Roseibium album</name>
    <dbReference type="NCBI Taxonomy" id="311410"/>
    <lineage>
        <taxon>Bacteria</taxon>
        <taxon>Pseudomonadati</taxon>
        <taxon>Pseudomonadota</taxon>
        <taxon>Alphaproteobacteria</taxon>
        <taxon>Hyphomicrobiales</taxon>
        <taxon>Stappiaceae</taxon>
        <taxon>Roseibium</taxon>
    </lineage>
</organism>
<dbReference type="SUPFAM" id="SSF53850">
    <property type="entry name" value="Periplasmic binding protein-like II"/>
    <property type="match status" value="1"/>
</dbReference>
<dbReference type="GO" id="GO:0015833">
    <property type="term" value="P:peptide transport"/>
    <property type="evidence" value="ECO:0007669"/>
    <property type="project" value="TreeGrafter"/>
</dbReference>
<evidence type="ECO:0000259" key="4">
    <source>
        <dbReference type="Pfam" id="PF00496"/>
    </source>
</evidence>
<sequence>MKHFFLAAAVTGAVISLTAAPGHAGPADDTIRIASPWKIGALIPSASTALSRTGVVETLTMPTTDGEIVGLLAESWIPNDTLTEWRFKIRSGVLFHDGSPLTAETVAANLTKFQEQSSLRTAPVTNIAFEGDEVVVKLDRPYSILPAVLADWNTGIVSAANLTDETGDSVAGTGPFSVTDASDPTMLKLSANDDYWGKKATIGKVEYLFVPDAQARQAMAQAGEVEFAFSLPVTATKMLASADSVQVQIQAIPRVRALKLNGGLAPLDEVVVRQAISYAIDRKGIASSIVGNPDTAASQLFPASLPAWHDTSLEPFSHDPAKAAELLASAGFTKGDDGILIRDGDRFEIEMRTYDSRPELPVIGVAIQSMLKEVGIEVTMKQGDWTVISDGHTDGTLEAGIVSDSFVYVPDPIGALSENFYKSGGFWGSMNWNNDEFDALVETYQRTVDPEKLAQLRTDMVAMIHEEHPMVTVTWYDDVYAVSKNVSNFTFDVYERDFGLNRLTWAE</sequence>
<dbReference type="Gene3D" id="3.10.105.10">
    <property type="entry name" value="Dipeptide-binding Protein, Domain 3"/>
    <property type="match status" value="1"/>
</dbReference>
<dbReference type="RefSeq" id="WP_055111752.1">
    <property type="nucleotide sequence ID" value="NZ_CANMGD010000001.1"/>
</dbReference>
<dbReference type="STRING" id="311410.LA5095_00580"/>
<comment type="similarity">
    <text evidence="2">Belongs to the bacterial solute-binding protein 5 family.</text>
</comment>